<dbReference type="PANTHER" id="PTHR43099">
    <property type="entry name" value="UPF0053 PROTEIN YRKA"/>
    <property type="match status" value="1"/>
</dbReference>
<evidence type="ECO:0000256" key="1">
    <source>
        <dbReference type="ARBA" id="ARBA00004651"/>
    </source>
</evidence>
<reference evidence="13 14" key="1">
    <citation type="submission" date="2020-06" db="EMBL/GenBank/DDBJ databases">
        <title>Draft genome of Uliginosibacterium sp. IMCC34675.</title>
        <authorList>
            <person name="Song J."/>
        </authorList>
    </citation>
    <scope>NUCLEOTIDE SEQUENCE [LARGE SCALE GENOMIC DNA]</scope>
    <source>
        <strain evidence="13 14">IMCC34675</strain>
    </source>
</reference>
<feature type="domain" description="CBS" evidence="11">
    <location>
        <begin position="216"/>
        <end position="276"/>
    </location>
</feature>
<dbReference type="SUPFAM" id="SSF56176">
    <property type="entry name" value="FAD-binding/transporter-associated domain-like"/>
    <property type="match status" value="1"/>
</dbReference>
<dbReference type="SUPFAM" id="SSF54631">
    <property type="entry name" value="CBS-domain pair"/>
    <property type="match status" value="1"/>
</dbReference>
<dbReference type="Proteomes" id="UP000778523">
    <property type="component" value="Unassembled WGS sequence"/>
</dbReference>
<organism evidence="13 14">
    <name type="scientific">Uliginosibacterium aquaticum</name>
    <dbReference type="NCBI Taxonomy" id="2731212"/>
    <lineage>
        <taxon>Bacteria</taxon>
        <taxon>Pseudomonadati</taxon>
        <taxon>Pseudomonadota</taxon>
        <taxon>Betaproteobacteria</taxon>
        <taxon>Rhodocyclales</taxon>
        <taxon>Zoogloeaceae</taxon>
        <taxon>Uliginosibacterium</taxon>
    </lineage>
</organism>
<dbReference type="SMART" id="SM01091">
    <property type="entry name" value="CorC_HlyC"/>
    <property type="match status" value="1"/>
</dbReference>
<dbReference type="InterPro" id="IPR046342">
    <property type="entry name" value="CBS_dom_sf"/>
</dbReference>
<feature type="transmembrane region" description="Helical" evidence="10">
    <location>
        <begin position="6"/>
        <end position="25"/>
    </location>
</feature>
<evidence type="ECO:0000256" key="7">
    <source>
        <dbReference type="ARBA" id="ARBA00023136"/>
    </source>
</evidence>
<dbReference type="Pfam" id="PF01595">
    <property type="entry name" value="CNNM"/>
    <property type="match status" value="1"/>
</dbReference>
<dbReference type="InterPro" id="IPR005170">
    <property type="entry name" value="Transptr-assoc_dom"/>
</dbReference>
<dbReference type="CDD" id="cd04590">
    <property type="entry name" value="CBS_pair_CorC_HlyC_assoc"/>
    <property type="match status" value="1"/>
</dbReference>
<dbReference type="InterPro" id="IPR000644">
    <property type="entry name" value="CBS_dom"/>
</dbReference>
<dbReference type="SMART" id="SM00116">
    <property type="entry name" value="CBS"/>
    <property type="match status" value="2"/>
</dbReference>
<feature type="transmembrane region" description="Helical" evidence="10">
    <location>
        <begin position="56"/>
        <end position="77"/>
    </location>
</feature>
<evidence type="ECO:0000256" key="6">
    <source>
        <dbReference type="ARBA" id="ARBA00023122"/>
    </source>
</evidence>
<dbReference type="InterPro" id="IPR002550">
    <property type="entry name" value="CNNM"/>
</dbReference>
<proteinExistence type="predicted"/>
<protein>
    <submittedName>
        <fullName evidence="13">HlyC/CorC family transporter</fullName>
    </submittedName>
</protein>
<keyword evidence="5 9" id="KW-1133">Transmembrane helix</keyword>
<evidence type="ECO:0000256" key="2">
    <source>
        <dbReference type="ARBA" id="ARBA00022475"/>
    </source>
</evidence>
<evidence type="ECO:0000313" key="14">
    <source>
        <dbReference type="Proteomes" id="UP000778523"/>
    </source>
</evidence>
<dbReference type="InterPro" id="IPR016169">
    <property type="entry name" value="FAD-bd_PCMH_sub2"/>
</dbReference>
<dbReference type="Pfam" id="PF00571">
    <property type="entry name" value="CBS"/>
    <property type="match status" value="2"/>
</dbReference>
<dbReference type="InterPro" id="IPR044751">
    <property type="entry name" value="Ion_transp-like_CBS"/>
</dbReference>
<evidence type="ECO:0000313" key="13">
    <source>
        <dbReference type="EMBL" id="NSL53451.1"/>
    </source>
</evidence>
<keyword evidence="4" id="KW-0677">Repeat</keyword>
<comment type="subcellular location">
    <subcellularLocation>
        <location evidence="1">Cell membrane</location>
        <topology evidence="1">Multi-pass membrane protein</topology>
    </subcellularLocation>
</comment>
<gene>
    <name evidence="13" type="ORF">HJ583_000285</name>
</gene>
<keyword evidence="2" id="KW-1003">Cell membrane</keyword>
<evidence type="ECO:0000259" key="11">
    <source>
        <dbReference type="PROSITE" id="PS51371"/>
    </source>
</evidence>
<feature type="domain" description="CNNM transmembrane" evidence="12">
    <location>
        <begin position="1"/>
        <end position="197"/>
    </location>
</feature>
<keyword evidence="14" id="KW-1185">Reference proteome</keyword>
<evidence type="ECO:0000256" key="10">
    <source>
        <dbReference type="SAM" id="Phobius"/>
    </source>
</evidence>
<comment type="caution">
    <text evidence="13">The sequence shown here is derived from an EMBL/GenBank/DDBJ whole genome shotgun (WGS) entry which is preliminary data.</text>
</comment>
<evidence type="ECO:0000256" key="4">
    <source>
        <dbReference type="ARBA" id="ARBA00022737"/>
    </source>
</evidence>
<evidence type="ECO:0000256" key="9">
    <source>
        <dbReference type="PROSITE-ProRule" id="PRU01193"/>
    </source>
</evidence>
<dbReference type="PANTHER" id="PTHR43099:SF5">
    <property type="entry name" value="HLYC_CORC FAMILY TRANSPORTER"/>
    <property type="match status" value="1"/>
</dbReference>
<feature type="transmembrane region" description="Helical" evidence="10">
    <location>
        <begin position="133"/>
        <end position="159"/>
    </location>
</feature>
<name>A0ABX2IB01_9RHOO</name>
<dbReference type="InterPro" id="IPR051676">
    <property type="entry name" value="UPF0053_domain"/>
</dbReference>
<dbReference type="Pfam" id="PF03471">
    <property type="entry name" value="CorC_HlyC"/>
    <property type="match status" value="1"/>
</dbReference>
<evidence type="ECO:0000256" key="5">
    <source>
        <dbReference type="ARBA" id="ARBA00022989"/>
    </source>
</evidence>
<sequence>MTALWILVLLIAVSGLFSLAEMAFASARRARLMQMAEDGDEGAVAALAIKEQSSRLLAATQTGITAAALLMGVYGESALTSELVRWLDLHAPALMDWNGMIAFSCMIVVVTATSIVFGEIVPKRIALAYPERLAASLAPMMTLFIRTLSPAIYLLSFLADRVIALLPVQAAPAVTSMEDILAFVTEGERTGSIQREESHLLGNVVRLEDWRMATIMTPVSDVVYIDLLDSQENNLKRMVESPHSQLPVCKGDVQQVIGIVQSHDILKASLEGRIDFGSLPLEPPLFVPSSLTLGDLLRTFRQRRADFAFVVSEFGLTEGIVTLGDLMTSLVGDMMPFSDDPDEALAVERPDGSWLLDGLLPIDEMRDKLGLRELPIDSMGTYHTVGGFVLATLGHIPRKAERLVWEDWEFEVVDIDRNRVDQVLASRLSGPVTAAPG</sequence>
<feature type="domain" description="CBS" evidence="11">
    <location>
        <begin position="280"/>
        <end position="337"/>
    </location>
</feature>
<accession>A0ABX2IB01</accession>
<dbReference type="Gene3D" id="3.30.465.10">
    <property type="match status" value="1"/>
</dbReference>
<keyword evidence="7 9" id="KW-0472">Membrane</keyword>
<dbReference type="InterPro" id="IPR036318">
    <property type="entry name" value="FAD-bd_PCMH-like_sf"/>
</dbReference>
<feature type="transmembrane region" description="Helical" evidence="10">
    <location>
        <begin position="97"/>
        <end position="121"/>
    </location>
</feature>
<evidence type="ECO:0000256" key="8">
    <source>
        <dbReference type="PROSITE-ProRule" id="PRU00703"/>
    </source>
</evidence>
<dbReference type="PROSITE" id="PS51371">
    <property type="entry name" value="CBS"/>
    <property type="match status" value="2"/>
</dbReference>
<dbReference type="EMBL" id="JABCSC020000001">
    <property type="protein sequence ID" value="NSL53451.1"/>
    <property type="molecule type" value="Genomic_DNA"/>
</dbReference>
<dbReference type="PROSITE" id="PS51846">
    <property type="entry name" value="CNNM"/>
    <property type="match status" value="1"/>
</dbReference>
<evidence type="ECO:0000256" key="3">
    <source>
        <dbReference type="ARBA" id="ARBA00022692"/>
    </source>
</evidence>
<evidence type="ECO:0000259" key="12">
    <source>
        <dbReference type="PROSITE" id="PS51846"/>
    </source>
</evidence>
<keyword evidence="3 9" id="KW-0812">Transmembrane</keyword>
<dbReference type="RefSeq" id="WP_170019493.1">
    <property type="nucleotide sequence ID" value="NZ_JABCSC020000001.1"/>
</dbReference>
<dbReference type="Gene3D" id="3.10.580.10">
    <property type="entry name" value="CBS-domain"/>
    <property type="match status" value="1"/>
</dbReference>
<keyword evidence="6 8" id="KW-0129">CBS domain</keyword>